<feature type="compositionally biased region" description="Polar residues" evidence="1">
    <location>
        <begin position="483"/>
        <end position="494"/>
    </location>
</feature>
<accession>A0A5C3PGD2</accession>
<reference evidence="2 3" key="1">
    <citation type="journal article" date="2019" name="Nat. Ecol. Evol.">
        <title>Megaphylogeny resolves global patterns of mushroom evolution.</title>
        <authorList>
            <person name="Varga T."/>
            <person name="Krizsan K."/>
            <person name="Foldi C."/>
            <person name="Dima B."/>
            <person name="Sanchez-Garcia M."/>
            <person name="Sanchez-Ramirez S."/>
            <person name="Szollosi G.J."/>
            <person name="Szarkandi J.G."/>
            <person name="Papp V."/>
            <person name="Albert L."/>
            <person name="Andreopoulos W."/>
            <person name="Angelini C."/>
            <person name="Antonin V."/>
            <person name="Barry K.W."/>
            <person name="Bougher N.L."/>
            <person name="Buchanan P."/>
            <person name="Buyck B."/>
            <person name="Bense V."/>
            <person name="Catcheside P."/>
            <person name="Chovatia M."/>
            <person name="Cooper J."/>
            <person name="Damon W."/>
            <person name="Desjardin D."/>
            <person name="Finy P."/>
            <person name="Geml J."/>
            <person name="Haridas S."/>
            <person name="Hughes K."/>
            <person name="Justo A."/>
            <person name="Karasinski D."/>
            <person name="Kautmanova I."/>
            <person name="Kiss B."/>
            <person name="Kocsube S."/>
            <person name="Kotiranta H."/>
            <person name="LaButti K.M."/>
            <person name="Lechner B.E."/>
            <person name="Liimatainen K."/>
            <person name="Lipzen A."/>
            <person name="Lukacs Z."/>
            <person name="Mihaltcheva S."/>
            <person name="Morgado L.N."/>
            <person name="Niskanen T."/>
            <person name="Noordeloos M.E."/>
            <person name="Ohm R.A."/>
            <person name="Ortiz-Santana B."/>
            <person name="Ovrebo C."/>
            <person name="Racz N."/>
            <person name="Riley R."/>
            <person name="Savchenko A."/>
            <person name="Shiryaev A."/>
            <person name="Soop K."/>
            <person name="Spirin V."/>
            <person name="Szebenyi C."/>
            <person name="Tomsovsky M."/>
            <person name="Tulloss R.E."/>
            <person name="Uehling J."/>
            <person name="Grigoriev I.V."/>
            <person name="Vagvolgyi C."/>
            <person name="Papp T."/>
            <person name="Martin F.M."/>
            <person name="Miettinen O."/>
            <person name="Hibbett D.S."/>
            <person name="Nagy L.G."/>
        </authorList>
    </citation>
    <scope>NUCLEOTIDE SEQUENCE [LARGE SCALE GENOMIC DNA]</scope>
    <source>
        <strain evidence="2 3">HHB13444</strain>
    </source>
</reference>
<evidence type="ECO:0000256" key="1">
    <source>
        <dbReference type="SAM" id="MobiDB-lite"/>
    </source>
</evidence>
<dbReference type="AlphaFoldDB" id="A0A5C3PGD2"/>
<keyword evidence="3" id="KW-1185">Reference proteome</keyword>
<organism evidence="2 3">
    <name type="scientific">Polyporus arcularius HHB13444</name>
    <dbReference type="NCBI Taxonomy" id="1314778"/>
    <lineage>
        <taxon>Eukaryota</taxon>
        <taxon>Fungi</taxon>
        <taxon>Dikarya</taxon>
        <taxon>Basidiomycota</taxon>
        <taxon>Agaricomycotina</taxon>
        <taxon>Agaricomycetes</taxon>
        <taxon>Polyporales</taxon>
        <taxon>Polyporaceae</taxon>
        <taxon>Polyporus</taxon>
    </lineage>
</organism>
<dbReference type="Proteomes" id="UP000308197">
    <property type="component" value="Unassembled WGS sequence"/>
</dbReference>
<evidence type="ECO:0000313" key="2">
    <source>
        <dbReference type="EMBL" id="TFK88824.1"/>
    </source>
</evidence>
<protein>
    <submittedName>
        <fullName evidence="2">Uncharacterized protein</fullName>
    </submittedName>
</protein>
<dbReference type="Pfam" id="PF18759">
    <property type="entry name" value="Plavaka"/>
    <property type="match status" value="1"/>
</dbReference>
<dbReference type="InterPro" id="IPR041078">
    <property type="entry name" value="Plavaka"/>
</dbReference>
<feature type="compositionally biased region" description="Basic and acidic residues" evidence="1">
    <location>
        <begin position="495"/>
        <end position="516"/>
    </location>
</feature>
<dbReference type="InParanoid" id="A0A5C3PGD2"/>
<name>A0A5C3PGD2_9APHY</name>
<sequence length="818" mass="93131">MTEVVDCWARDPVEVVAELLRNPTFKESQTYAPFIEHIEELAERLEDADEEERERIFEDFANTEWWARIQGELAENNHPDATIAPVILASDKTQLSTLSGDKQAWPIYLTIGNIAKDVRKRPSERAVILLGYLPVTKLECFRESDRSVQGQRLFHFVMRQLLEPLIIAGNEGVLMNCADGGVRRVFPILAAYIADHPEQCLVCCTKENRCPTCPVPRDERGELLDTCYRDHDTALAAMQDPKSEAFETLGMRDVPEPFWEELPYVNIFGCIVPDLLHQLHKGVFKNHLVKWVSRGREEEVDARFARVPPYQNLRVFSKGISKISQWTGNEYRQMEKVFVGIVDGLHEDARVMICTRAILDFIYLAHYPSHTLATLEQMHKAIRRFHDHKDVFRDLGAREHFNIPKLHWATNHYVASIIDFGGCDGVSTEISERLHIDFAKLAYRASNRRDYIKQMIVWLTRREKVRWFQGFLRWCDRSLQTGTSSRSEQRQTIYTEERSLPPHSGPREHLEEEPHASQDAPFLDSALLPSLAARTITLNSRGHLHVDSRCLNDDAMAVDDSQTSLDDAMEVDDAGLRDELMDVDNDDVDMPFGPYRIASHPGLGFQTGRDISSHMNAAGFTSALARFLQEEGIPVSPSTLLDHHFPVYKRLSRVLPSLRGRDNDSFSDAVFAIPADSDNAIKCSTLLYVDDQNVAENIGVKGYRAARARVLFALPPELQRLRPDPTQPDAHLAYIELYTPFAEEPEEPSGLYAVSQSFVGGTRKTAVIPAGQIFRSCHLLPRSGASIDRSWESATVLDQCNRFFLNTFSDHYMYLFVE</sequence>
<dbReference type="EMBL" id="ML211097">
    <property type="protein sequence ID" value="TFK88824.1"/>
    <property type="molecule type" value="Genomic_DNA"/>
</dbReference>
<proteinExistence type="predicted"/>
<gene>
    <name evidence="2" type="ORF">K466DRAFT_662013</name>
</gene>
<feature type="region of interest" description="Disordered" evidence="1">
    <location>
        <begin position="483"/>
        <end position="519"/>
    </location>
</feature>
<evidence type="ECO:0000313" key="3">
    <source>
        <dbReference type="Proteomes" id="UP000308197"/>
    </source>
</evidence>